<evidence type="ECO:0008006" key="3">
    <source>
        <dbReference type="Google" id="ProtNLM"/>
    </source>
</evidence>
<keyword evidence="2" id="KW-1185">Reference proteome</keyword>
<name>A0AA38PM06_9AGAR</name>
<proteinExistence type="predicted"/>
<comment type="caution">
    <text evidence="1">The sequence shown here is derived from an EMBL/GenBank/DDBJ whole genome shotgun (WGS) entry which is preliminary data.</text>
</comment>
<dbReference type="EMBL" id="MU805937">
    <property type="protein sequence ID" value="KAJ3845422.1"/>
    <property type="molecule type" value="Genomic_DNA"/>
</dbReference>
<dbReference type="AlphaFoldDB" id="A0AA38PM06"/>
<evidence type="ECO:0000313" key="1">
    <source>
        <dbReference type="EMBL" id="KAJ3845422.1"/>
    </source>
</evidence>
<reference evidence="1" key="1">
    <citation type="submission" date="2022-08" db="EMBL/GenBank/DDBJ databases">
        <authorList>
            <consortium name="DOE Joint Genome Institute"/>
            <person name="Min B."/>
            <person name="Riley R."/>
            <person name="Sierra-Patev S."/>
            <person name="Naranjo-Ortiz M."/>
            <person name="Looney B."/>
            <person name="Konkel Z."/>
            <person name="Slot J.C."/>
            <person name="Sakamoto Y."/>
            <person name="Steenwyk J.L."/>
            <person name="Rokas A."/>
            <person name="Carro J."/>
            <person name="Camarero S."/>
            <person name="Ferreira P."/>
            <person name="Molpeceres G."/>
            <person name="Ruiz-Duenas F.J."/>
            <person name="Serrano A."/>
            <person name="Henrissat B."/>
            <person name="Drula E."/>
            <person name="Hughes K.W."/>
            <person name="Mata J.L."/>
            <person name="Ishikawa N.K."/>
            <person name="Vargas-Isla R."/>
            <person name="Ushijima S."/>
            <person name="Smith C.A."/>
            <person name="Ahrendt S."/>
            <person name="Andreopoulos W."/>
            <person name="He G."/>
            <person name="Labutti K."/>
            <person name="Lipzen A."/>
            <person name="Ng V."/>
            <person name="Sandor L."/>
            <person name="Barry K."/>
            <person name="Martinez A.T."/>
            <person name="Xiao Y."/>
            <person name="Gibbons J.G."/>
            <person name="Terashima K."/>
            <person name="Hibbett D.S."/>
            <person name="Grigoriev I.V."/>
        </authorList>
    </citation>
    <scope>NUCLEOTIDE SEQUENCE</scope>
    <source>
        <strain evidence="1">TFB9207</strain>
    </source>
</reference>
<protein>
    <recommendedName>
        <fullName evidence="3">F-box domain-containing protein</fullName>
    </recommendedName>
</protein>
<organism evidence="1 2">
    <name type="scientific">Lentinula raphanica</name>
    <dbReference type="NCBI Taxonomy" id="153919"/>
    <lineage>
        <taxon>Eukaryota</taxon>
        <taxon>Fungi</taxon>
        <taxon>Dikarya</taxon>
        <taxon>Basidiomycota</taxon>
        <taxon>Agaricomycotina</taxon>
        <taxon>Agaricomycetes</taxon>
        <taxon>Agaricomycetidae</taxon>
        <taxon>Agaricales</taxon>
        <taxon>Marasmiineae</taxon>
        <taxon>Omphalotaceae</taxon>
        <taxon>Lentinula</taxon>
    </lineage>
</organism>
<dbReference type="SUPFAM" id="SSF52047">
    <property type="entry name" value="RNI-like"/>
    <property type="match status" value="1"/>
</dbReference>
<gene>
    <name evidence="1" type="ORF">F5878DRAFT_599509</name>
</gene>
<dbReference type="Proteomes" id="UP001163846">
    <property type="component" value="Unassembled WGS sequence"/>
</dbReference>
<sequence>MPWHPFKLLPNELLHSIVEYIAYTPIMPMLPLEPDSFSNSPSHYCPSRELLALSVLDWRLRRVCLPFLFKKIKVRDGEDAEKMKDYVVLFARFTRTLAIGPFDALTMQGDEAISRILPQLEHLAYVELQQSSGRDRTILLRKLLVHPTVISVLVRDIPDESICDEDLSKLILDRASWDSYPREHLERGMKLERLNILMSSDNQLSESDIPTSFESQLIKSVMFSGLKELHITMSDAVSSSFLSALLSTYPTLEELWLVDQYGHQFDDHTPSCISSSVEESQWPYLTEHALIRRIGLRRAVGQSSDEWYIMGIAMEVTANHTNNIILTTLAVVASSFPTVENVTVHLFPVCYGSKEPCIHPKDFATVLAQFPSLKQLLLSRPHTRLDVDIDLDEKLSAQCRIGFNTPFFEEFMALWCTAWIATEIQSLHAIYIEDTGRDCLTLWHLEGWLHVKNSDRDIGGTLIRRRTRNSVRDEELAEVLLKSSMLSI</sequence>
<accession>A0AA38PM06</accession>
<evidence type="ECO:0000313" key="2">
    <source>
        <dbReference type="Proteomes" id="UP001163846"/>
    </source>
</evidence>